<feature type="domain" description="C2H2-type" evidence="4">
    <location>
        <begin position="134"/>
        <end position="156"/>
    </location>
</feature>
<evidence type="ECO:0000313" key="5">
    <source>
        <dbReference type="EMBL" id="KAF9533819.1"/>
    </source>
</evidence>
<dbReference type="GO" id="GO:0005740">
    <property type="term" value="C:mitochondrial envelope"/>
    <property type="evidence" value="ECO:0007669"/>
    <property type="project" value="InterPro"/>
</dbReference>
<dbReference type="AlphaFoldDB" id="A0A9P6ERP5"/>
<keyword evidence="1 3" id="KW-0479">Metal-binding</keyword>
<dbReference type="PANTHER" id="PTHR10122:SF0">
    <property type="entry name" value="CYTOCHROME C OXIDASE SUBUNIT 5B, ISOFORM A-RELATED"/>
    <property type="match status" value="1"/>
</dbReference>
<evidence type="ECO:0000313" key="6">
    <source>
        <dbReference type="Proteomes" id="UP000807306"/>
    </source>
</evidence>
<evidence type="ECO:0000256" key="3">
    <source>
        <dbReference type="PIRSR" id="PIRSR602124-2"/>
    </source>
</evidence>
<dbReference type="SUPFAM" id="SSF57802">
    <property type="entry name" value="Rubredoxin-like"/>
    <property type="match status" value="1"/>
</dbReference>
<dbReference type="InterPro" id="IPR036972">
    <property type="entry name" value="Cyt_c_oxidase_su5b_sf"/>
</dbReference>
<dbReference type="PANTHER" id="PTHR10122">
    <property type="entry name" value="CYTOCHROME C OXIDASE SUBUNIT 5B, MITOCHONDRIAL"/>
    <property type="match status" value="1"/>
</dbReference>
<comment type="caution">
    <text evidence="5">The sequence shown here is derived from an EMBL/GenBank/DDBJ whole genome shotgun (WGS) entry which is preliminary data.</text>
</comment>
<dbReference type="PROSITE" id="PS00028">
    <property type="entry name" value="ZINC_FINGER_C2H2_1"/>
    <property type="match status" value="1"/>
</dbReference>
<feature type="binding site" evidence="3">
    <location>
        <position position="119"/>
    </location>
    <ligand>
        <name>Zn(2+)</name>
        <dbReference type="ChEBI" id="CHEBI:29105"/>
    </ligand>
</feature>
<name>A0A9P6ERP5_9AGAR</name>
<evidence type="ECO:0000259" key="4">
    <source>
        <dbReference type="PROSITE" id="PS00028"/>
    </source>
</evidence>
<dbReference type="GO" id="GO:0046872">
    <property type="term" value="F:metal ion binding"/>
    <property type="evidence" value="ECO:0007669"/>
    <property type="project" value="UniProtKB-KW"/>
</dbReference>
<dbReference type="CDD" id="cd00924">
    <property type="entry name" value="Cyt_c_Oxidase_Vb"/>
    <property type="match status" value="1"/>
</dbReference>
<dbReference type="Gene3D" id="2.60.11.10">
    <property type="entry name" value="Cytochrome c oxidase, subunit Vb"/>
    <property type="match status" value="1"/>
</dbReference>
<feature type="binding site" evidence="3">
    <location>
        <position position="111"/>
    </location>
    <ligand>
        <name>Zn(2+)</name>
        <dbReference type="ChEBI" id="CHEBI:29105"/>
    </ligand>
</feature>
<keyword evidence="2 3" id="KW-0862">Zinc</keyword>
<keyword evidence="6" id="KW-1185">Reference proteome</keyword>
<evidence type="ECO:0000256" key="1">
    <source>
        <dbReference type="ARBA" id="ARBA00022723"/>
    </source>
</evidence>
<organism evidence="5 6">
    <name type="scientific">Crepidotus variabilis</name>
    <dbReference type="NCBI Taxonomy" id="179855"/>
    <lineage>
        <taxon>Eukaryota</taxon>
        <taxon>Fungi</taxon>
        <taxon>Dikarya</taxon>
        <taxon>Basidiomycota</taxon>
        <taxon>Agaricomycotina</taxon>
        <taxon>Agaricomycetes</taxon>
        <taxon>Agaricomycetidae</taxon>
        <taxon>Agaricales</taxon>
        <taxon>Agaricineae</taxon>
        <taxon>Crepidotaceae</taxon>
        <taxon>Crepidotus</taxon>
    </lineage>
</organism>
<accession>A0A9P6ERP5</accession>
<evidence type="ECO:0000256" key="2">
    <source>
        <dbReference type="ARBA" id="ARBA00022833"/>
    </source>
</evidence>
<proteinExistence type="predicted"/>
<feature type="binding site" evidence="3">
    <location>
        <position position="134"/>
    </location>
    <ligand>
        <name>Zn(2+)</name>
        <dbReference type="ChEBI" id="CHEBI:29105"/>
    </ligand>
</feature>
<sequence>MFRNAIRAARPIAFAARTSSKPSTSAARAFSTSVRVLSGGPPPPQLFGEGAKAGTVPTDLEQATGLERLQLMGEMEGFAVFDDSPLEASHLGTKANPVLVPSYDIERIVGCTGVPADSHDVLWFNLKKDHPTRCTECGSMYAIDFQGEEHHDAHHH</sequence>
<dbReference type="OrthoDB" id="10249250at2759"/>
<dbReference type="InterPro" id="IPR002124">
    <property type="entry name" value="Cyt_c_oxidase_su5b"/>
</dbReference>
<dbReference type="EMBL" id="MU157827">
    <property type="protein sequence ID" value="KAF9533819.1"/>
    <property type="molecule type" value="Genomic_DNA"/>
</dbReference>
<dbReference type="InterPro" id="IPR013087">
    <property type="entry name" value="Znf_C2H2_type"/>
</dbReference>
<feature type="binding site" evidence="3">
    <location>
        <position position="137"/>
    </location>
    <ligand>
        <name>Zn(2+)</name>
        <dbReference type="ChEBI" id="CHEBI:29105"/>
    </ligand>
</feature>
<dbReference type="PROSITE" id="PS51359">
    <property type="entry name" value="COX5B_2"/>
    <property type="match status" value="1"/>
</dbReference>
<dbReference type="Pfam" id="PF01215">
    <property type="entry name" value="COX5B"/>
    <property type="match status" value="1"/>
</dbReference>
<dbReference type="Proteomes" id="UP000807306">
    <property type="component" value="Unassembled WGS sequence"/>
</dbReference>
<reference evidence="5" key="1">
    <citation type="submission" date="2020-11" db="EMBL/GenBank/DDBJ databases">
        <authorList>
            <consortium name="DOE Joint Genome Institute"/>
            <person name="Ahrendt S."/>
            <person name="Riley R."/>
            <person name="Andreopoulos W."/>
            <person name="Labutti K."/>
            <person name="Pangilinan J."/>
            <person name="Ruiz-Duenas F.J."/>
            <person name="Barrasa J.M."/>
            <person name="Sanchez-Garcia M."/>
            <person name="Camarero S."/>
            <person name="Miyauchi S."/>
            <person name="Serrano A."/>
            <person name="Linde D."/>
            <person name="Babiker R."/>
            <person name="Drula E."/>
            <person name="Ayuso-Fernandez I."/>
            <person name="Pacheco R."/>
            <person name="Padilla G."/>
            <person name="Ferreira P."/>
            <person name="Barriuso J."/>
            <person name="Kellner H."/>
            <person name="Castanera R."/>
            <person name="Alfaro M."/>
            <person name="Ramirez L."/>
            <person name="Pisabarro A.G."/>
            <person name="Kuo A."/>
            <person name="Tritt A."/>
            <person name="Lipzen A."/>
            <person name="He G."/>
            <person name="Yan M."/>
            <person name="Ng V."/>
            <person name="Cullen D."/>
            <person name="Martin F."/>
            <person name="Rosso M.-N."/>
            <person name="Henrissat B."/>
            <person name="Hibbett D."/>
            <person name="Martinez A.T."/>
            <person name="Grigoriev I.V."/>
        </authorList>
    </citation>
    <scope>NUCLEOTIDE SEQUENCE</scope>
    <source>
        <strain evidence="5">CBS 506.95</strain>
    </source>
</reference>
<dbReference type="GO" id="GO:0006123">
    <property type="term" value="P:mitochondrial electron transport, cytochrome c to oxygen"/>
    <property type="evidence" value="ECO:0007669"/>
    <property type="project" value="InterPro"/>
</dbReference>
<dbReference type="GO" id="GO:0045277">
    <property type="term" value="C:respiratory chain complex IV"/>
    <property type="evidence" value="ECO:0007669"/>
    <property type="project" value="InterPro"/>
</dbReference>
<protein>
    <submittedName>
        <fullName evidence="5">Cytochrome c oxidase subunit VB-domain-containing protein</fullName>
    </submittedName>
</protein>
<gene>
    <name evidence="5" type="ORF">CPB83DRAFT_866751</name>
</gene>